<keyword evidence="7" id="KW-1185">Reference proteome</keyword>
<evidence type="ECO:0000313" key="6">
    <source>
        <dbReference type="EMBL" id="MTD21799.1"/>
    </source>
</evidence>
<dbReference type="InterPro" id="IPR000653">
    <property type="entry name" value="DegT/StrS_aminotransferase"/>
</dbReference>
<dbReference type="EMBL" id="WLYI01000035">
    <property type="protein sequence ID" value="MTD21799.1"/>
    <property type="molecule type" value="Genomic_DNA"/>
</dbReference>
<dbReference type="InterPro" id="IPR015421">
    <property type="entry name" value="PyrdxlP-dep_Trfase_major"/>
</dbReference>
<evidence type="ECO:0000256" key="1">
    <source>
        <dbReference type="ARBA" id="ARBA00022898"/>
    </source>
</evidence>
<evidence type="ECO:0000256" key="2">
    <source>
        <dbReference type="ARBA" id="ARBA00037999"/>
    </source>
</evidence>
<proteinExistence type="inferred from homology"/>
<dbReference type="InterPro" id="IPR015424">
    <property type="entry name" value="PyrdxlP-dep_Trfase"/>
</dbReference>
<dbReference type="GO" id="GO:0008483">
    <property type="term" value="F:transaminase activity"/>
    <property type="evidence" value="ECO:0007669"/>
    <property type="project" value="UniProtKB-KW"/>
</dbReference>
<dbReference type="SUPFAM" id="SSF53383">
    <property type="entry name" value="PLP-dependent transferases"/>
    <property type="match status" value="1"/>
</dbReference>
<dbReference type="PANTHER" id="PTHR30244">
    <property type="entry name" value="TRANSAMINASE"/>
    <property type="match status" value="1"/>
</dbReference>
<gene>
    <name evidence="6" type="ORF">GIR22_21965</name>
</gene>
<keyword evidence="1 4" id="KW-0663">Pyridoxal phosphate</keyword>
<comment type="caution">
    <text evidence="6">The sequence shown here is derived from an EMBL/GenBank/DDBJ whole genome shotgun (WGS) entry which is preliminary data.</text>
</comment>
<dbReference type="Proteomes" id="UP000431485">
    <property type="component" value="Unassembled WGS sequence"/>
</dbReference>
<feature type="active site" description="Proton acceptor" evidence="3">
    <location>
        <position position="185"/>
    </location>
</feature>
<evidence type="ECO:0000256" key="4">
    <source>
        <dbReference type="PIRSR" id="PIRSR000390-2"/>
    </source>
</evidence>
<dbReference type="InterPro" id="IPR015422">
    <property type="entry name" value="PyrdxlP-dep_Trfase_small"/>
</dbReference>
<dbReference type="GO" id="GO:0030170">
    <property type="term" value="F:pyridoxal phosphate binding"/>
    <property type="evidence" value="ECO:0007669"/>
    <property type="project" value="TreeGrafter"/>
</dbReference>
<dbReference type="AlphaFoldDB" id="A0A7X2RVX1"/>
<dbReference type="PANTHER" id="PTHR30244:SF34">
    <property type="entry name" value="DTDP-4-AMINO-4,6-DIDEOXYGALACTOSE TRANSAMINASE"/>
    <property type="match status" value="1"/>
</dbReference>
<evidence type="ECO:0000313" key="7">
    <source>
        <dbReference type="Proteomes" id="UP000431485"/>
    </source>
</evidence>
<dbReference type="CDD" id="cd00616">
    <property type="entry name" value="AHBA_syn"/>
    <property type="match status" value="1"/>
</dbReference>
<evidence type="ECO:0000256" key="5">
    <source>
        <dbReference type="RuleBase" id="RU004508"/>
    </source>
</evidence>
<dbReference type="Gene3D" id="3.40.640.10">
    <property type="entry name" value="Type I PLP-dependent aspartate aminotransferase-like (Major domain)"/>
    <property type="match status" value="1"/>
</dbReference>
<dbReference type="Gene3D" id="3.90.1150.10">
    <property type="entry name" value="Aspartate Aminotransferase, domain 1"/>
    <property type="match status" value="1"/>
</dbReference>
<dbReference type="RefSeq" id="WP_178122411.1">
    <property type="nucleotide sequence ID" value="NZ_JBHSTG010000026.1"/>
</dbReference>
<accession>A0A7X2RVX1</accession>
<feature type="modified residue" description="N6-(pyridoxal phosphate)lysine" evidence="4">
    <location>
        <position position="185"/>
    </location>
</feature>
<evidence type="ECO:0000256" key="3">
    <source>
        <dbReference type="PIRSR" id="PIRSR000390-1"/>
    </source>
</evidence>
<protein>
    <submittedName>
        <fullName evidence="6">Aminotransferase</fullName>
    </submittedName>
</protein>
<sequence length="392" mass="43599">MLNSPFSPWPSFTEEEANAVRDVILSNKVNYWTGTQGREFEKEFAAWTSTHYAIGLANGTVALDLALKALGIGIGDEVIVTPRTFLASVSSIVNAGAIPVFAEVDRESQNITAQTIRAVLTPHTRAVICVHLAGWPCDMDPIMALADEYDLKVIEDCAQAHGALYKGRPVGSIGHVGAWSFCQDKIMTTGGEGGMVTTNDRKLWSDMWSFKDHGKSWEAVYEREHPPGFRWLHESFGTNWRMLEVQAVVGRIQLERMTDWHASRLANSERIWSCARQLSGLRVPLLPEGSVHAAYKCYVFVEPEQLKPEWSRDRIMSEISAMGVPVFSGSCSEVYLEKAFDGTGWRPENRLAIAKELGETSLMFLVHPTVTRSEIDKTCTVLGEVMTLATQE</sequence>
<dbReference type="PIRSF" id="PIRSF000390">
    <property type="entry name" value="PLP_StrS"/>
    <property type="match status" value="1"/>
</dbReference>
<name>A0A7X2RVX1_9PSED</name>
<reference evidence="6 7" key="1">
    <citation type="submission" date="2019-11" db="EMBL/GenBank/DDBJ databases">
        <title>Pseudmonas karstica sp. nov. and Pseudomonas spelaei sp. nov. from caves.</title>
        <authorList>
            <person name="Zeman M."/>
        </authorList>
    </citation>
    <scope>NUCLEOTIDE SEQUENCE [LARGE SCALE GENOMIC DNA]</scope>
    <source>
        <strain evidence="6 7">CCM 7891</strain>
    </source>
</reference>
<comment type="similarity">
    <text evidence="2 5">Belongs to the DegT/DnrJ/EryC1 family.</text>
</comment>
<keyword evidence="6" id="KW-0808">Transferase</keyword>
<keyword evidence="6" id="KW-0032">Aminotransferase</keyword>
<dbReference type="Pfam" id="PF01041">
    <property type="entry name" value="DegT_DnrJ_EryC1"/>
    <property type="match status" value="1"/>
</dbReference>
<dbReference type="GO" id="GO:0000271">
    <property type="term" value="P:polysaccharide biosynthetic process"/>
    <property type="evidence" value="ECO:0007669"/>
    <property type="project" value="TreeGrafter"/>
</dbReference>
<organism evidence="6 7">
    <name type="scientific">Pseudomonas karstica</name>
    <dbReference type="NCBI Taxonomy" id="1055468"/>
    <lineage>
        <taxon>Bacteria</taxon>
        <taxon>Pseudomonadati</taxon>
        <taxon>Pseudomonadota</taxon>
        <taxon>Gammaproteobacteria</taxon>
        <taxon>Pseudomonadales</taxon>
        <taxon>Pseudomonadaceae</taxon>
        <taxon>Pseudomonas</taxon>
    </lineage>
</organism>